<feature type="region of interest" description="Disordered" evidence="1">
    <location>
        <begin position="383"/>
        <end position="402"/>
    </location>
</feature>
<accession>A0AAU9AJD4</accession>
<proteinExistence type="predicted"/>
<dbReference type="InterPro" id="IPR029058">
    <property type="entry name" value="AB_hydrolase_fold"/>
</dbReference>
<evidence type="ECO:0000313" key="3">
    <source>
        <dbReference type="EMBL" id="BAV99277.1"/>
    </source>
</evidence>
<dbReference type="EMBL" id="AP014940">
    <property type="protein sequence ID" value="BAV99277.1"/>
    <property type="molecule type" value="Genomic_DNA"/>
</dbReference>
<dbReference type="AlphaFoldDB" id="A0AAU9AJD4"/>
<dbReference type="InterPro" id="IPR021440">
    <property type="entry name" value="DUF3089"/>
</dbReference>
<feature type="signal peptide" evidence="2">
    <location>
        <begin position="1"/>
        <end position="16"/>
    </location>
</feature>
<dbReference type="RefSeq" id="WP_172437304.1">
    <property type="nucleotide sequence ID" value="NZ_AP014940.1"/>
</dbReference>
<organism evidence="3 4">
    <name type="scientific">Lysobacter enzymogenes</name>
    <dbReference type="NCBI Taxonomy" id="69"/>
    <lineage>
        <taxon>Bacteria</taxon>
        <taxon>Pseudomonadati</taxon>
        <taxon>Pseudomonadota</taxon>
        <taxon>Gammaproteobacteria</taxon>
        <taxon>Lysobacterales</taxon>
        <taxon>Lysobacteraceae</taxon>
        <taxon>Lysobacter</taxon>
    </lineage>
</organism>
<gene>
    <name evidence="3" type="ORF">LEN_3790</name>
</gene>
<feature type="chain" id="PRO_5043998073" description="DUF3089 domain-containing protein" evidence="2">
    <location>
        <begin position="17"/>
        <end position="402"/>
    </location>
</feature>
<evidence type="ECO:0008006" key="5">
    <source>
        <dbReference type="Google" id="ProtNLM"/>
    </source>
</evidence>
<keyword evidence="2" id="KW-0732">Signal</keyword>
<dbReference type="PROSITE" id="PS51257">
    <property type="entry name" value="PROKAR_LIPOPROTEIN"/>
    <property type="match status" value="1"/>
</dbReference>
<dbReference type="GeneID" id="83065595"/>
<evidence type="ECO:0000256" key="2">
    <source>
        <dbReference type="SAM" id="SignalP"/>
    </source>
</evidence>
<feature type="compositionally biased region" description="Basic residues" evidence="1">
    <location>
        <begin position="393"/>
        <end position="402"/>
    </location>
</feature>
<evidence type="ECO:0000313" key="4">
    <source>
        <dbReference type="Proteomes" id="UP000218824"/>
    </source>
</evidence>
<reference evidence="3 4" key="1">
    <citation type="journal article" date="2017" name="DNA Res.">
        <title>Complete genome sequence and expression profile of the commercial lytic enzyme producer Lysobacter enzymogenes M497-1.</title>
        <authorList>
            <person name="Takami H."/>
            <person name="Toyoda A."/>
            <person name="Uchiyama I."/>
            <person name="Itoh T."/>
            <person name="Takaki Y."/>
            <person name="Arai W."/>
            <person name="Nishi S."/>
            <person name="Kawai M."/>
            <person name="Shinya K."/>
            <person name="Ikeda H."/>
        </authorList>
    </citation>
    <scope>NUCLEOTIDE SEQUENCE [LARGE SCALE GENOMIC DNA]</scope>
    <source>
        <strain evidence="3 4">M497-1</strain>
    </source>
</reference>
<dbReference type="SUPFAM" id="SSF53474">
    <property type="entry name" value="alpha/beta-Hydrolases"/>
    <property type="match status" value="1"/>
</dbReference>
<protein>
    <recommendedName>
        <fullName evidence="5">DUF3089 domain-containing protein</fullName>
    </recommendedName>
</protein>
<dbReference type="Proteomes" id="UP000218824">
    <property type="component" value="Chromosome"/>
</dbReference>
<dbReference type="Pfam" id="PF11288">
    <property type="entry name" value="DUF3089"/>
    <property type="match status" value="1"/>
</dbReference>
<dbReference type="KEGG" id="lem:LEN_3790"/>
<name>A0AAU9AJD4_LYSEN</name>
<evidence type="ECO:0000256" key="1">
    <source>
        <dbReference type="SAM" id="MobiDB-lite"/>
    </source>
</evidence>
<sequence>MKSGAGWLVMVALACAAGCSPMQHVVAPVKRMVLDPKREFDRTPEPAAPDYRDARYWASLPDKRDGADATPIGMRNRQADASVDVFYIHPTTYFTRAGWNQPLDDEDANRGTEFTLRAQASAFNDVGRIYAPQYRQMTLNGYLSASDGDRDKALDLAYRDVRAAFEVFLTQWSHGRPFIIAAHSQGSGHGLRLISELMSDVGSDPALRKRLVAAYLIGAPVPRDALAETVPGVPLCASPEQTGCAVFYNAIEAGAFEPGERPKRFERVRAWYPGGFRTVERPSLLCVNPVTWRADQESSPLSAHLGALHAERNRPLPEPQPRRVSARCDGDGLLQTTLPDGEWRQWWFGGDQHVNDYQLFYMDIRANAAQRVAAFGHRAVAAPAAAAADAPKAKPRKPARPR</sequence>